<evidence type="ECO:0000256" key="1">
    <source>
        <dbReference type="ARBA" id="ARBA00007769"/>
    </source>
</evidence>
<dbReference type="GO" id="GO:0005739">
    <property type="term" value="C:mitochondrion"/>
    <property type="evidence" value="ECO:0007669"/>
    <property type="project" value="TreeGrafter"/>
</dbReference>
<dbReference type="SUPFAM" id="SSF53659">
    <property type="entry name" value="Isocitrate/Isopropylmalate dehydrogenase-like"/>
    <property type="match status" value="2"/>
</dbReference>
<evidence type="ECO:0000259" key="3">
    <source>
        <dbReference type="SMART" id="SM01329"/>
    </source>
</evidence>
<feature type="domain" description="Isopropylmalate dehydrogenase-like" evidence="3">
    <location>
        <begin position="39"/>
        <end position="417"/>
    </location>
</feature>
<dbReference type="GO" id="GO:0051287">
    <property type="term" value="F:NAD binding"/>
    <property type="evidence" value="ECO:0007669"/>
    <property type="project" value="InterPro"/>
</dbReference>
<name>D2VM48_NAEGR</name>
<dbReference type="PROSITE" id="PS00470">
    <property type="entry name" value="IDH_IMDH"/>
    <property type="match status" value="1"/>
</dbReference>
<evidence type="ECO:0000256" key="2">
    <source>
        <dbReference type="ARBA" id="ARBA00022532"/>
    </source>
</evidence>
<dbReference type="PANTHER" id="PTHR11835">
    <property type="entry name" value="DECARBOXYLATING DEHYDROGENASES-ISOCITRATE, ISOPROPYLMALATE, TARTRATE"/>
    <property type="match status" value="1"/>
</dbReference>
<dbReference type="EMBL" id="GG738881">
    <property type="protein sequence ID" value="EFC42166.1"/>
    <property type="molecule type" value="Genomic_DNA"/>
</dbReference>
<dbReference type="STRING" id="5762.D2VM48"/>
<dbReference type="InterPro" id="IPR024084">
    <property type="entry name" value="IsoPropMal-DH-like_dom"/>
</dbReference>
<dbReference type="Gene3D" id="3.40.718.10">
    <property type="entry name" value="Isopropylmalate Dehydrogenase"/>
    <property type="match status" value="2"/>
</dbReference>
<dbReference type="GeneID" id="8855538"/>
<dbReference type="GO" id="GO:0000287">
    <property type="term" value="F:magnesium ion binding"/>
    <property type="evidence" value="ECO:0007669"/>
    <property type="project" value="InterPro"/>
</dbReference>
<dbReference type="InParanoid" id="D2VM48"/>
<dbReference type="GO" id="GO:0004449">
    <property type="term" value="F:isocitrate dehydrogenase (NAD+) activity"/>
    <property type="evidence" value="ECO:0007669"/>
    <property type="project" value="TreeGrafter"/>
</dbReference>
<dbReference type="SMART" id="SM01329">
    <property type="entry name" value="Iso_dh"/>
    <property type="match status" value="1"/>
</dbReference>
<evidence type="ECO:0000313" key="5">
    <source>
        <dbReference type="Proteomes" id="UP000006671"/>
    </source>
</evidence>
<dbReference type="PANTHER" id="PTHR11835:SF42">
    <property type="entry name" value="ISOCITRATE DEHYDROGENASE [NAD] SUBUNIT BETA, MITOCHONDRIAL"/>
    <property type="match status" value="1"/>
</dbReference>
<dbReference type="VEuPathDB" id="AmoebaDB:NAEGRDRAFT_70009"/>
<dbReference type="InterPro" id="IPR019818">
    <property type="entry name" value="IsoCit/isopropylmalate_DH_CS"/>
</dbReference>
<gene>
    <name evidence="4" type="ORF">NAEGRDRAFT_70009</name>
</gene>
<organism evidence="5">
    <name type="scientific">Naegleria gruberi</name>
    <name type="common">Amoeba</name>
    <dbReference type="NCBI Taxonomy" id="5762"/>
    <lineage>
        <taxon>Eukaryota</taxon>
        <taxon>Discoba</taxon>
        <taxon>Heterolobosea</taxon>
        <taxon>Tetramitia</taxon>
        <taxon>Eutetramitia</taxon>
        <taxon>Vahlkampfiidae</taxon>
        <taxon>Naegleria</taxon>
    </lineage>
</organism>
<sequence length="432" mass="47680">MRKSIKQTFSSASSLIQAASQPSKAFFSQSALQREAIKKVTLLPGDGIGVEICSCVCELFHYANIPIQWDTYLVSGSFFGVGSDSSLNPTRNLIEEDPRRRGETNPSGGTAYSYLRKEKWSQIDPEVHYPDLHQSILNNKVVLKGPFITRDVSKSIDRMLALKYGLYAHVVPVKAPQNLPPSVFTPFRDVDMVVVRENTEAEYSGLEHQVQPGVVESLKIITRDGSMRIAKWAFEYAKQSKRSKVIAIHKANIMKKSDGLFIECCKQVAKEYPDIQYSELIVDNAVMQLVKNPHSFDNSVVVTPNLYGSIVSNTASSLVGGVGVISGFNATDINKPDAVRVFEQGNRHVAMDISGRLIANPIGLISSSIQMLDHMGMNTHANRIKFALKETLLNANPKILTPDIGGTGSSVSFIEAMMRHIPKADDPRIKDL</sequence>
<reference evidence="4 5" key="1">
    <citation type="journal article" date="2010" name="Cell">
        <title>The genome of Naegleria gruberi illuminates early eukaryotic versatility.</title>
        <authorList>
            <person name="Fritz-Laylin L.K."/>
            <person name="Prochnik S.E."/>
            <person name="Ginger M.L."/>
            <person name="Dacks J.B."/>
            <person name="Carpenter M.L."/>
            <person name="Field M.C."/>
            <person name="Kuo A."/>
            <person name="Paredez A."/>
            <person name="Chapman J."/>
            <person name="Pham J."/>
            <person name="Shu S."/>
            <person name="Neupane R."/>
            <person name="Cipriano M."/>
            <person name="Mancuso J."/>
            <person name="Tu H."/>
            <person name="Salamov A."/>
            <person name="Lindquist E."/>
            <person name="Shapiro H."/>
            <person name="Lucas S."/>
            <person name="Grigoriev I.V."/>
            <person name="Cande W.Z."/>
            <person name="Fulton C."/>
            <person name="Rokhsar D.S."/>
            <person name="Dawson S.C."/>
        </authorList>
    </citation>
    <scope>NUCLEOTIDE SEQUENCE [LARGE SCALE GENOMIC DNA]</scope>
    <source>
        <strain evidence="4 5">NEG-M</strain>
    </source>
</reference>
<dbReference type="RefSeq" id="XP_002674910.1">
    <property type="nucleotide sequence ID" value="XM_002674864.1"/>
</dbReference>
<comment type="similarity">
    <text evidence="1">Belongs to the isocitrate and isopropylmalate dehydrogenases family.</text>
</comment>
<proteinExistence type="inferred from homology"/>
<dbReference type="KEGG" id="ngr:NAEGRDRAFT_70009"/>
<dbReference type="Pfam" id="PF00180">
    <property type="entry name" value="Iso_dh"/>
    <property type="match status" value="1"/>
</dbReference>
<dbReference type="Proteomes" id="UP000006671">
    <property type="component" value="Unassembled WGS sequence"/>
</dbReference>
<keyword evidence="5" id="KW-1185">Reference proteome</keyword>
<accession>D2VM48</accession>
<dbReference type="GO" id="GO:0006099">
    <property type="term" value="P:tricarboxylic acid cycle"/>
    <property type="evidence" value="ECO:0007669"/>
    <property type="project" value="UniProtKB-KW"/>
</dbReference>
<dbReference type="OMA" id="VRGDMKC"/>
<dbReference type="OrthoDB" id="10250016at2759"/>
<protein>
    <submittedName>
        <fullName evidence="4">Isocitrate dehydrogenase</fullName>
    </submittedName>
</protein>
<dbReference type="eggNOG" id="KOG0785">
    <property type="taxonomic scope" value="Eukaryota"/>
</dbReference>
<keyword evidence="2" id="KW-0816">Tricarboxylic acid cycle</keyword>
<dbReference type="AlphaFoldDB" id="D2VM48"/>
<evidence type="ECO:0000313" key="4">
    <source>
        <dbReference type="EMBL" id="EFC42166.1"/>
    </source>
</evidence>
<dbReference type="GO" id="GO:0006102">
    <property type="term" value="P:isocitrate metabolic process"/>
    <property type="evidence" value="ECO:0007669"/>
    <property type="project" value="TreeGrafter"/>
</dbReference>